<keyword evidence="2" id="KW-1185">Reference proteome</keyword>
<comment type="caution">
    <text evidence="1">The sequence shown here is derived from an EMBL/GenBank/DDBJ whole genome shotgun (WGS) entry which is preliminary data.</text>
</comment>
<protein>
    <recommendedName>
        <fullName evidence="3">DUF4371 domain-containing protein</fullName>
    </recommendedName>
</protein>
<organism evidence="1 2">
    <name type="scientific">Dryococelus australis</name>
    <dbReference type="NCBI Taxonomy" id="614101"/>
    <lineage>
        <taxon>Eukaryota</taxon>
        <taxon>Metazoa</taxon>
        <taxon>Ecdysozoa</taxon>
        <taxon>Arthropoda</taxon>
        <taxon>Hexapoda</taxon>
        <taxon>Insecta</taxon>
        <taxon>Pterygota</taxon>
        <taxon>Neoptera</taxon>
        <taxon>Polyneoptera</taxon>
        <taxon>Phasmatodea</taxon>
        <taxon>Verophasmatodea</taxon>
        <taxon>Anareolatae</taxon>
        <taxon>Phasmatidae</taxon>
        <taxon>Eurycanthinae</taxon>
        <taxon>Dryococelus</taxon>
    </lineage>
</organism>
<name>A0ABQ9HN26_9NEOP</name>
<accession>A0ABQ9HN26</accession>
<dbReference type="Proteomes" id="UP001159363">
    <property type="component" value="Chromosome X"/>
</dbReference>
<evidence type="ECO:0000313" key="1">
    <source>
        <dbReference type="EMBL" id="KAJ8885308.1"/>
    </source>
</evidence>
<sequence length="124" mass="14057">MSQNEFISLCSEKGLNAILEERQDAMYYGLIVDATPDVSHQEQNVFYVKNKETSKFEICERFVELLDFNAKTGEDITTEVLSLLDFNMRGKVKGVKTRILEKNNQALFSPCGEHSVNRVCTNAA</sequence>
<reference evidence="1 2" key="1">
    <citation type="submission" date="2023-02" db="EMBL/GenBank/DDBJ databases">
        <title>LHISI_Scaffold_Assembly.</title>
        <authorList>
            <person name="Stuart O.P."/>
            <person name="Cleave R."/>
            <person name="Magrath M.J.L."/>
            <person name="Mikheyev A.S."/>
        </authorList>
    </citation>
    <scope>NUCLEOTIDE SEQUENCE [LARGE SCALE GENOMIC DNA]</scope>
    <source>
        <strain evidence="1">Daus_M_001</strain>
        <tissue evidence="1">Leg muscle</tissue>
    </source>
</reference>
<dbReference type="PANTHER" id="PTHR45749:SF33">
    <property type="entry name" value="ZINC FINGER MYM-TYPE PROTEIN 1"/>
    <property type="match status" value="1"/>
</dbReference>
<proteinExistence type="predicted"/>
<gene>
    <name evidence="1" type="ORF">PR048_011505</name>
</gene>
<evidence type="ECO:0008006" key="3">
    <source>
        <dbReference type="Google" id="ProtNLM"/>
    </source>
</evidence>
<evidence type="ECO:0000313" key="2">
    <source>
        <dbReference type="Proteomes" id="UP001159363"/>
    </source>
</evidence>
<dbReference type="EMBL" id="JARBHB010000004">
    <property type="protein sequence ID" value="KAJ8885308.1"/>
    <property type="molecule type" value="Genomic_DNA"/>
</dbReference>
<dbReference type="PANTHER" id="PTHR45749">
    <property type="match status" value="1"/>
</dbReference>